<dbReference type="PANTHER" id="PTHR37206">
    <property type="entry name" value="TRANSMEMBRANE PROTEIN"/>
    <property type="match status" value="1"/>
</dbReference>
<keyword evidence="2" id="KW-1133">Transmembrane helix</keyword>
<evidence type="ECO:0000313" key="3">
    <source>
        <dbReference type="EMBL" id="KAJ8452306.1"/>
    </source>
</evidence>
<keyword evidence="2" id="KW-0812">Transmembrane</keyword>
<keyword evidence="4" id="KW-1185">Reference proteome</keyword>
<dbReference type="Proteomes" id="UP001153076">
    <property type="component" value="Unassembled WGS sequence"/>
</dbReference>
<gene>
    <name evidence="3" type="ORF">Cgig2_006111</name>
</gene>
<dbReference type="EMBL" id="JAKOGI010000005">
    <property type="protein sequence ID" value="KAJ8452306.1"/>
    <property type="molecule type" value="Genomic_DNA"/>
</dbReference>
<name>A0A9Q1KWT4_9CARY</name>
<evidence type="ECO:0000256" key="1">
    <source>
        <dbReference type="SAM" id="MobiDB-lite"/>
    </source>
</evidence>
<feature type="compositionally biased region" description="Pro residues" evidence="1">
    <location>
        <begin position="84"/>
        <end position="93"/>
    </location>
</feature>
<feature type="compositionally biased region" description="Low complexity" evidence="1">
    <location>
        <begin position="15"/>
        <end position="35"/>
    </location>
</feature>
<feature type="compositionally biased region" description="Pro residues" evidence="1">
    <location>
        <begin position="60"/>
        <end position="69"/>
    </location>
</feature>
<evidence type="ECO:0000256" key="2">
    <source>
        <dbReference type="SAM" id="Phobius"/>
    </source>
</evidence>
<evidence type="ECO:0000313" key="4">
    <source>
        <dbReference type="Proteomes" id="UP001153076"/>
    </source>
</evidence>
<feature type="region of interest" description="Disordered" evidence="1">
    <location>
        <begin position="1"/>
        <end position="37"/>
    </location>
</feature>
<keyword evidence="2" id="KW-0472">Membrane</keyword>
<sequence>MAEEEEEEEEEEWQSPHLQSLSSPSFSSSSHTLSPIRTATHLRRNDLSIFPPINHEGLLIPPPPPPPRAPLCLSSSDSDSYSQPPSPSPKPPPSHFAKWVDFALHLWNSKLQSFLTHVRSLRLVSSIRLVGSIVPFLAVLWLWALWRRRRRCGGGGQESESVDQLKLLIKEKDEGNN</sequence>
<dbReference type="OrthoDB" id="1087988at2759"/>
<feature type="compositionally biased region" description="Acidic residues" evidence="1">
    <location>
        <begin position="1"/>
        <end position="13"/>
    </location>
</feature>
<organism evidence="3 4">
    <name type="scientific">Carnegiea gigantea</name>
    <dbReference type="NCBI Taxonomy" id="171969"/>
    <lineage>
        <taxon>Eukaryota</taxon>
        <taxon>Viridiplantae</taxon>
        <taxon>Streptophyta</taxon>
        <taxon>Embryophyta</taxon>
        <taxon>Tracheophyta</taxon>
        <taxon>Spermatophyta</taxon>
        <taxon>Magnoliopsida</taxon>
        <taxon>eudicotyledons</taxon>
        <taxon>Gunneridae</taxon>
        <taxon>Pentapetalae</taxon>
        <taxon>Caryophyllales</taxon>
        <taxon>Cactineae</taxon>
        <taxon>Cactaceae</taxon>
        <taxon>Cactoideae</taxon>
        <taxon>Echinocereeae</taxon>
        <taxon>Carnegiea</taxon>
    </lineage>
</organism>
<reference evidence="3" key="1">
    <citation type="submission" date="2022-04" db="EMBL/GenBank/DDBJ databases">
        <title>Carnegiea gigantea Genome sequencing and assembly v2.</title>
        <authorList>
            <person name="Copetti D."/>
            <person name="Sanderson M.J."/>
            <person name="Burquez A."/>
            <person name="Wojciechowski M.F."/>
        </authorList>
    </citation>
    <scope>NUCLEOTIDE SEQUENCE</scope>
    <source>
        <strain evidence="3">SGP5-SGP5p</strain>
        <tissue evidence="3">Aerial part</tissue>
    </source>
</reference>
<dbReference type="AlphaFoldDB" id="A0A9Q1KWT4"/>
<dbReference type="PANTHER" id="PTHR37206:SF1">
    <property type="entry name" value="TRANSMEMBRANE PROTEIN"/>
    <property type="match status" value="1"/>
</dbReference>
<protein>
    <submittedName>
        <fullName evidence="3">Uncharacterized protein</fullName>
    </submittedName>
</protein>
<feature type="transmembrane region" description="Helical" evidence="2">
    <location>
        <begin position="127"/>
        <end position="146"/>
    </location>
</feature>
<comment type="caution">
    <text evidence="3">The sequence shown here is derived from an EMBL/GenBank/DDBJ whole genome shotgun (WGS) entry which is preliminary data.</text>
</comment>
<feature type="compositionally biased region" description="Low complexity" evidence="1">
    <location>
        <begin position="74"/>
        <end position="83"/>
    </location>
</feature>
<proteinExistence type="predicted"/>
<accession>A0A9Q1KWT4</accession>
<feature type="region of interest" description="Disordered" evidence="1">
    <location>
        <begin position="58"/>
        <end position="93"/>
    </location>
</feature>